<name>A0A316HMC4_9PSEU</name>
<evidence type="ECO:0000313" key="2">
    <source>
        <dbReference type="Proteomes" id="UP000246005"/>
    </source>
</evidence>
<accession>A0A316HMC4</accession>
<organism evidence="1 2">
    <name type="scientific">Lentzea atacamensis</name>
    <dbReference type="NCBI Taxonomy" id="531938"/>
    <lineage>
        <taxon>Bacteria</taxon>
        <taxon>Bacillati</taxon>
        <taxon>Actinomycetota</taxon>
        <taxon>Actinomycetes</taxon>
        <taxon>Pseudonocardiales</taxon>
        <taxon>Pseudonocardiaceae</taxon>
        <taxon>Lentzea</taxon>
    </lineage>
</organism>
<dbReference type="RefSeq" id="WP_146231858.1">
    <property type="nucleotide sequence ID" value="NZ_QGHB01000018.1"/>
</dbReference>
<dbReference type="EMBL" id="QGHB01000018">
    <property type="protein sequence ID" value="PWK81312.1"/>
    <property type="molecule type" value="Genomic_DNA"/>
</dbReference>
<gene>
    <name evidence="1" type="ORF">C8D88_11880</name>
</gene>
<evidence type="ECO:0000313" key="1">
    <source>
        <dbReference type="EMBL" id="PWK81312.1"/>
    </source>
</evidence>
<comment type="caution">
    <text evidence="1">The sequence shown here is derived from an EMBL/GenBank/DDBJ whole genome shotgun (WGS) entry which is preliminary data.</text>
</comment>
<dbReference type="Proteomes" id="UP000246005">
    <property type="component" value="Unassembled WGS sequence"/>
</dbReference>
<dbReference type="Gene3D" id="3.40.50.300">
    <property type="entry name" value="P-loop containing nucleotide triphosphate hydrolases"/>
    <property type="match status" value="1"/>
</dbReference>
<dbReference type="AlphaFoldDB" id="A0A316HMC4"/>
<proteinExistence type="predicted"/>
<protein>
    <submittedName>
        <fullName evidence="1">Uncharacterized protein</fullName>
    </submittedName>
</protein>
<reference evidence="1 2" key="1">
    <citation type="submission" date="2018-05" db="EMBL/GenBank/DDBJ databases">
        <title>Genomic Encyclopedia of Type Strains, Phase IV (KMG-IV): sequencing the most valuable type-strain genomes for metagenomic binning, comparative biology and taxonomic classification.</title>
        <authorList>
            <person name="Goeker M."/>
        </authorList>
    </citation>
    <scope>NUCLEOTIDE SEQUENCE [LARGE SCALE GENOMIC DNA]</scope>
    <source>
        <strain evidence="1 2">DSM 45480</strain>
    </source>
</reference>
<sequence>MRLWGRPPPHTSMNLLNAIGPGGGAAGGRIIATGSPGRIAGVPDSATGRYLRDHLARAAT</sequence>
<dbReference type="InterPro" id="IPR027417">
    <property type="entry name" value="P-loop_NTPase"/>
</dbReference>